<reference evidence="2 3" key="1">
    <citation type="journal article" date="2020" name="Syst. Appl. Microbiol.">
        <title>Arthrospiribacter ruber gen. nov., sp. nov., a novel bacterium isolated from Arthrospira cultures.</title>
        <authorList>
            <person name="Waleron M."/>
            <person name="Misztak A."/>
            <person name="Waleron M.M."/>
            <person name="Furmaniak M."/>
            <person name="Mrozik A."/>
            <person name="Waleron K."/>
        </authorList>
    </citation>
    <scope>NUCLEOTIDE SEQUENCE [LARGE SCALE GENOMIC DNA]</scope>
    <source>
        <strain evidence="2 3">DPMB0001</strain>
    </source>
</reference>
<dbReference type="InterPro" id="IPR007497">
    <property type="entry name" value="SIMPL/DUF541"/>
</dbReference>
<feature type="chain" id="PRO_5037347411" evidence="1">
    <location>
        <begin position="20"/>
        <end position="234"/>
    </location>
</feature>
<dbReference type="RefSeq" id="WP_219292846.1">
    <property type="nucleotide sequence ID" value="NZ_RPHB01000009.1"/>
</dbReference>
<evidence type="ECO:0000256" key="1">
    <source>
        <dbReference type="SAM" id="SignalP"/>
    </source>
</evidence>
<gene>
    <name evidence="2" type="ORF">EGN73_17675</name>
</gene>
<comment type="caution">
    <text evidence="2">The sequence shown here is derived from an EMBL/GenBank/DDBJ whole genome shotgun (WGS) entry which is preliminary data.</text>
</comment>
<proteinExistence type="predicted"/>
<dbReference type="InterPro" id="IPR052022">
    <property type="entry name" value="26kDa_periplasmic_antigen"/>
</dbReference>
<dbReference type="EMBL" id="RPHB01000009">
    <property type="protein sequence ID" value="MBW3469627.1"/>
    <property type="molecule type" value="Genomic_DNA"/>
</dbReference>
<name>A0A951J180_9BACT</name>
<protein>
    <submittedName>
        <fullName evidence="2">DUF541 domain-containing protein</fullName>
    </submittedName>
</protein>
<accession>A0A951J180</accession>
<sequence length="234" mass="26365">MKKIIFLLPMILLTLGVMAQQQLIEVEGKSEIRILPDEALIHISLSEKAMKVSDATNSLNKKTKNLEDALKKTGLKNYEFFVDNYFVGVNRIYSRNTSKDSGYVASQTVRIKVSNTGEDLVRITETIHQSGNLGFNINFSVSDKLRKESEKELIELAVADAKRKAEIIAASLGISEVKVHRVAYGNTQKDFFPVARDAKMIMAMEVSDDRNEAVFRPEERRLNDSVTIAFSFEN</sequence>
<organism evidence="2 3">
    <name type="scientific">Arthrospiribacter ruber</name>
    <dbReference type="NCBI Taxonomy" id="2487934"/>
    <lineage>
        <taxon>Bacteria</taxon>
        <taxon>Pseudomonadati</taxon>
        <taxon>Bacteroidota</taxon>
        <taxon>Cytophagia</taxon>
        <taxon>Cytophagales</taxon>
        <taxon>Cyclobacteriaceae</taxon>
        <taxon>Arthrospiribacter</taxon>
    </lineage>
</organism>
<dbReference type="Pfam" id="PF04402">
    <property type="entry name" value="SIMPL"/>
    <property type="match status" value="1"/>
</dbReference>
<dbReference type="GO" id="GO:0006974">
    <property type="term" value="P:DNA damage response"/>
    <property type="evidence" value="ECO:0007669"/>
    <property type="project" value="TreeGrafter"/>
</dbReference>
<dbReference type="AlphaFoldDB" id="A0A951J180"/>
<keyword evidence="3" id="KW-1185">Reference proteome</keyword>
<dbReference type="PANTHER" id="PTHR34387:SF2">
    <property type="entry name" value="SLR1258 PROTEIN"/>
    <property type="match status" value="1"/>
</dbReference>
<dbReference type="PANTHER" id="PTHR34387">
    <property type="entry name" value="SLR1258 PROTEIN"/>
    <property type="match status" value="1"/>
</dbReference>
<dbReference type="Proteomes" id="UP000727490">
    <property type="component" value="Unassembled WGS sequence"/>
</dbReference>
<evidence type="ECO:0000313" key="2">
    <source>
        <dbReference type="EMBL" id="MBW3469627.1"/>
    </source>
</evidence>
<feature type="signal peptide" evidence="1">
    <location>
        <begin position="1"/>
        <end position="19"/>
    </location>
</feature>
<keyword evidence="1" id="KW-0732">Signal</keyword>
<evidence type="ECO:0000313" key="3">
    <source>
        <dbReference type="Proteomes" id="UP000727490"/>
    </source>
</evidence>